<keyword evidence="1" id="KW-0812">Transmembrane</keyword>
<keyword evidence="1" id="KW-0472">Membrane</keyword>
<evidence type="ECO:0000313" key="3">
    <source>
        <dbReference type="Proteomes" id="UP000198538"/>
    </source>
</evidence>
<keyword evidence="3" id="KW-1185">Reference proteome</keyword>
<sequence length="47" mass="5589">MDYMSWFIPICIAVSCIFVVFTIGLTIATLRFRSRVIRRYDRRKTDG</sequence>
<dbReference type="AlphaFoldDB" id="A0A1G5J5K4"/>
<dbReference type="RefSeq" id="WP_167375743.1">
    <property type="nucleotide sequence ID" value="NZ_FMVM01000010.1"/>
</dbReference>
<proteinExistence type="predicted"/>
<gene>
    <name evidence="2" type="ORF">SAMN05720606_11060</name>
</gene>
<accession>A0A1G5J5K4</accession>
<reference evidence="3" key="1">
    <citation type="submission" date="2016-10" db="EMBL/GenBank/DDBJ databases">
        <authorList>
            <person name="Varghese N."/>
            <person name="Submissions S."/>
        </authorList>
    </citation>
    <scope>NUCLEOTIDE SEQUENCE [LARGE SCALE GENOMIC DNA]</scope>
    <source>
        <strain evidence="3">BL9</strain>
    </source>
</reference>
<organism evidence="2 3">
    <name type="scientific">Paenibacillus polysaccharolyticus</name>
    <dbReference type="NCBI Taxonomy" id="582692"/>
    <lineage>
        <taxon>Bacteria</taxon>
        <taxon>Bacillati</taxon>
        <taxon>Bacillota</taxon>
        <taxon>Bacilli</taxon>
        <taxon>Bacillales</taxon>
        <taxon>Paenibacillaceae</taxon>
        <taxon>Paenibacillus</taxon>
    </lineage>
</organism>
<dbReference type="Proteomes" id="UP000198538">
    <property type="component" value="Unassembled WGS sequence"/>
</dbReference>
<name>A0A1G5J5K4_9BACL</name>
<evidence type="ECO:0000256" key="1">
    <source>
        <dbReference type="SAM" id="Phobius"/>
    </source>
</evidence>
<protein>
    <submittedName>
        <fullName evidence="2">Uncharacterized protein</fullName>
    </submittedName>
</protein>
<dbReference type="STRING" id="582692.SAMN05720606_11060"/>
<keyword evidence="1" id="KW-1133">Transmembrane helix</keyword>
<feature type="transmembrane region" description="Helical" evidence="1">
    <location>
        <begin position="6"/>
        <end position="30"/>
    </location>
</feature>
<dbReference type="EMBL" id="FMVM01000010">
    <property type="protein sequence ID" value="SCY83241.1"/>
    <property type="molecule type" value="Genomic_DNA"/>
</dbReference>
<evidence type="ECO:0000313" key="2">
    <source>
        <dbReference type="EMBL" id="SCY83241.1"/>
    </source>
</evidence>